<keyword evidence="3" id="KW-1185">Reference proteome</keyword>
<dbReference type="SUPFAM" id="SSF47413">
    <property type="entry name" value="lambda repressor-like DNA-binding domains"/>
    <property type="match status" value="1"/>
</dbReference>
<reference evidence="2 3" key="1">
    <citation type="submission" date="2013-07" db="EMBL/GenBank/DDBJ databases">
        <authorList>
            <person name="Genoscope - CEA"/>
        </authorList>
    </citation>
    <scope>NUCLEOTIDE SEQUENCE [LARGE SCALE GENOMIC DNA]</scope>
    <source>
        <strain evidence="2 3">G6</strain>
    </source>
</reference>
<gene>
    <name evidence="2" type="ORF">XPG1_0357</name>
</gene>
<dbReference type="Gene3D" id="1.10.260.40">
    <property type="entry name" value="lambda repressor-like DNA-binding domains"/>
    <property type="match status" value="1"/>
</dbReference>
<sequence length="124" mass="14008">MAGIQFITDENGNKQAVVLPIEEYERLLAAVDRDEDYVSIPYTKGSHDDETIPHEVISIMVDEETTLQAAWRIYRGLSQTEVAEKLGVRQAAVSQFEKAERPRQATLVKLAALYECRPTQLTLD</sequence>
<dbReference type="InterPro" id="IPR049537">
    <property type="entry name" value="RelB-like"/>
</dbReference>
<dbReference type="RefSeq" id="WP_045957533.1">
    <property type="nucleotide sequence ID" value="NZ_FO704551.1"/>
</dbReference>
<protein>
    <submittedName>
        <fullName evidence="2">Putative counterpart of the neighbouring RelE-like protein</fullName>
    </submittedName>
</protein>
<accession>A0A068QY78</accession>
<name>A0A068QY78_9GAMM</name>
<dbReference type="SMART" id="SM00530">
    <property type="entry name" value="HTH_XRE"/>
    <property type="match status" value="1"/>
</dbReference>
<dbReference type="Pfam" id="PF01381">
    <property type="entry name" value="HTH_3"/>
    <property type="match status" value="1"/>
</dbReference>
<dbReference type="HOGENOM" id="CLU_136757_0_0_6"/>
<dbReference type="InterPro" id="IPR001387">
    <property type="entry name" value="Cro/C1-type_HTH"/>
</dbReference>
<organism evidence="2 3">
    <name type="scientific">Xenorhabdus poinarii G6</name>
    <dbReference type="NCBI Taxonomy" id="1354304"/>
    <lineage>
        <taxon>Bacteria</taxon>
        <taxon>Pseudomonadati</taxon>
        <taxon>Pseudomonadota</taxon>
        <taxon>Gammaproteobacteria</taxon>
        <taxon>Enterobacterales</taxon>
        <taxon>Morganellaceae</taxon>
        <taxon>Xenorhabdus</taxon>
    </lineage>
</organism>
<dbReference type="Proteomes" id="UP000032735">
    <property type="component" value="Chromosome"/>
</dbReference>
<dbReference type="AlphaFoldDB" id="A0A068QY78"/>
<feature type="domain" description="HTH cro/C1-type" evidence="1">
    <location>
        <begin position="70"/>
        <end position="121"/>
    </location>
</feature>
<proteinExistence type="predicted"/>
<dbReference type="Pfam" id="PF18506">
    <property type="entry name" value="RelB-like"/>
    <property type="match status" value="1"/>
</dbReference>
<evidence type="ECO:0000259" key="1">
    <source>
        <dbReference type="PROSITE" id="PS50943"/>
    </source>
</evidence>
<evidence type="ECO:0000313" key="2">
    <source>
        <dbReference type="EMBL" id="CDG20012.1"/>
    </source>
</evidence>
<dbReference type="InterPro" id="IPR010982">
    <property type="entry name" value="Lambda_DNA-bd_dom_sf"/>
</dbReference>
<dbReference type="GO" id="GO:0003677">
    <property type="term" value="F:DNA binding"/>
    <property type="evidence" value="ECO:0007669"/>
    <property type="project" value="InterPro"/>
</dbReference>
<dbReference type="OrthoDB" id="5678898at2"/>
<dbReference type="KEGG" id="xpo:XPG1_0357"/>
<dbReference type="EMBL" id="FO704551">
    <property type="protein sequence ID" value="CDG20012.1"/>
    <property type="molecule type" value="Genomic_DNA"/>
</dbReference>
<dbReference type="CDD" id="cd00093">
    <property type="entry name" value="HTH_XRE"/>
    <property type="match status" value="1"/>
</dbReference>
<evidence type="ECO:0000313" key="3">
    <source>
        <dbReference type="Proteomes" id="UP000032735"/>
    </source>
</evidence>
<dbReference type="PROSITE" id="PS50943">
    <property type="entry name" value="HTH_CROC1"/>
    <property type="match status" value="1"/>
</dbReference>
<dbReference type="STRING" id="1354304.XPG1_0357"/>